<dbReference type="InterPro" id="IPR002100">
    <property type="entry name" value="TF_MADSbox"/>
</dbReference>
<dbReference type="PANTHER" id="PTHR11945:SF837">
    <property type="entry name" value="MYOCYTE ENHANCER FACTOR 2D"/>
    <property type="match status" value="1"/>
</dbReference>
<dbReference type="PROSITE" id="PS50066">
    <property type="entry name" value="MADS_BOX_2"/>
    <property type="match status" value="1"/>
</dbReference>
<protein>
    <submittedName>
        <fullName evidence="9">Myocyte-specific enhancer factor 2D homolog</fullName>
    </submittedName>
</protein>
<keyword evidence="5" id="KW-0804">Transcription</keyword>
<reference evidence="9" key="3">
    <citation type="submission" date="2025-09" db="UniProtKB">
        <authorList>
            <consortium name="Ensembl"/>
        </authorList>
    </citation>
    <scope>IDENTIFICATION</scope>
</reference>
<dbReference type="GO" id="GO:0030154">
    <property type="term" value="P:cell differentiation"/>
    <property type="evidence" value="ECO:0007669"/>
    <property type="project" value="TreeGrafter"/>
</dbReference>
<organism evidence="9 10">
    <name type="scientific">Sphaeramia orbicularis</name>
    <name type="common">orbiculate cardinalfish</name>
    <dbReference type="NCBI Taxonomy" id="375764"/>
    <lineage>
        <taxon>Eukaryota</taxon>
        <taxon>Metazoa</taxon>
        <taxon>Chordata</taxon>
        <taxon>Craniata</taxon>
        <taxon>Vertebrata</taxon>
        <taxon>Euteleostomi</taxon>
        <taxon>Actinopterygii</taxon>
        <taxon>Neopterygii</taxon>
        <taxon>Teleostei</taxon>
        <taxon>Neoteleostei</taxon>
        <taxon>Acanthomorphata</taxon>
        <taxon>Gobiaria</taxon>
        <taxon>Kurtiformes</taxon>
        <taxon>Apogonoidei</taxon>
        <taxon>Apogonidae</taxon>
        <taxon>Apogoninae</taxon>
        <taxon>Sphaeramia</taxon>
    </lineage>
</organism>
<dbReference type="InterPro" id="IPR022102">
    <property type="entry name" value="HJURP_C"/>
</dbReference>
<evidence type="ECO:0000313" key="10">
    <source>
        <dbReference type="Proteomes" id="UP000472271"/>
    </source>
</evidence>
<evidence type="ECO:0000256" key="6">
    <source>
        <dbReference type="ARBA" id="ARBA00023242"/>
    </source>
</evidence>
<keyword evidence="4" id="KW-0010">Activator</keyword>
<evidence type="ECO:0000256" key="1">
    <source>
        <dbReference type="ARBA" id="ARBA00004123"/>
    </source>
</evidence>
<feature type="compositionally biased region" description="Gly residues" evidence="7">
    <location>
        <begin position="486"/>
        <end position="500"/>
    </location>
</feature>
<evidence type="ECO:0000256" key="3">
    <source>
        <dbReference type="ARBA" id="ARBA00023125"/>
    </source>
</evidence>
<feature type="compositionally biased region" description="Low complexity" evidence="7">
    <location>
        <begin position="202"/>
        <end position="218"/>
    </location>
</feature>
<dbReference type="GO" id="GO:0000978">
    <property type="term" value="F:RNA polymerase II cis-regulatory region sequence-specific DNA binding"/>
    <property type="evidence" value="ECO:0007669"/>
    <property type="project" value="TreeGrafter"/>
</dbReference>
<dbReference type="Pfam" id="PF12347">
    <property type="entry name" value="HJURP_C"/>
    <property type="match status" value="1"/>
</dbReference>
<dbReference type="Proteomes" id="UP000472271">
    <property type="component" value="Chromosome 11"/>
</dbReference>
<dbReference type="PROSITE" id="PS00350">
    <property type="entry name" value="MADS_BOX_1"/>
    <property type="match status" value="1"/>
</dbReference>
<dbReference type="FunFam" id="3.40.1810.10:FF:000001">
    <property type="entry name" value="Myocyte-specific enhancer factor 2A homolog"/>
    <property type="match status" value="1"/>
</dbReference>
<dbReference type="SUPFAM" id="SSF55455">
    <property type="entry name" value="SRF-like"/>
    <property type="match status" value="1"/>
</dbReference>
<feature type="region of interest" description="Disordered" evidence="7">
    <location>
        <begin position="407"/>
        <end position="543"/>
    </location>
</feature>
<dbReference type="GO" id="GO:0045944">
    <property type="term" value="P:positive regulation of transcription by RNA polymerase II"/>
    <property type="evidence" value="ECO:0007669"/>
    <property type="project" value="InterPro"/>
</dbReference>
<keyword evidence="2" id="KW-0805">Transcription regulation</keyword>
<evidence type="ECO:0000256" key="2">
    <source>
        <dbReference type="ARBA" id="ARBA00023015"/>
    </source>
</evidence>
<evidence type="ECO:0000259" key="8">
    <source>
        <dbReference type="PROSITE" id="PS50066"/>
    </source>
</evidence>
<gene>
    <name evidence="9" type="primary">LOC115427930</name>
</gene>
<dbReference type="PANTHER" id="PTHR11945">
    <property type="entry name" value="MADS BOX PROTEIN"/>
    <property type="match status" value="1"/>
</dbReference>
<dbReference type="Ensembl" id="ENSSORT00005013096.1">
    <property type="protein sequence ID" value="ENSSORP00005012697.1"/>
    <property type="gene ID" value="ENSSORG00005006645.1"/>
</dbReference>
<evidence type="ECO:0000256" key="4">
    <source>
        <dbReference type="ARBA" id="ARBA00023159"/>
    </source>
</evidence>
<reference evidence="9" key="2">
    <citation type="submission" date="2025-08" db="UniProtKB">
        <authorList>
            <consortium name="Ensembl"/>
        </authorList>
    </citation>
    <scope>IDENTIFICATION</scope>
</reference>
<dbReference type="AlphaFoldDB" id="A0A672Z882"/>
<sequence>MGRKKIQIQRITDERNKQVTFTKRKFGLMKKAYELSVLCDCEIALIIFNHANKLFQYASTDMDKVLLKYTEYNEPHESRTNADIIETLRKKGFNGCDSPEPDGEDSIDQSPLNDDKYRKTTEDLDVLFKRYGQSTAPPQTFSMPVTVQASNQSTLQFSNPGNALVTTSYVTSSTLTDTHLLSPQQPALQRNTVSPGLPQRPASAGALLGGDLNNSNGGCPSPVPNGYTSARASPGLLTVSNGNSLGKVVPAKSPPPPPSPQMVNSRKPDLRVITSQGGKSLMQMNAQRLAAGAQVAQTLTTPVVSVATPSLLAQGLPFSAMPTAYNTEYQLTSADITALHALASPGGLLPTSVSTWQQQQAVSQQPQQQQQQQTQQQQQQQLNLASLSNLVPVTHISQGAMLTVNTNSSVSIKSEPVSPGRDRSTPCPPPSSTTPSSTSGGAILTAPPQYPGSLLCLEPPTGRSPADSVSSNASSFEGSDRDDSGAAGGGGGVTTAGAAGGVNPANRSVPPDFSPSAELLRASNEPEQEGGNIKRMRLEPWVT</sequence>
<name>A0A672Z882_9TELE</name>
<feature type="compositionally biased region" description="Low complexity" evidence="7">
    <location>
        <begin position="464"/>
        <end position="475"/>
    </location>
</feature>
<proteinExistence type="predicted"/>
<dbReference type="Pfam" id="PF00319">
    <property type="entry name" value="SRF-TF"/>
    <property type="match status" value="1"/>
</dbReference>
<dbReference type="InterPro" id="IPR033896">
    <property type="entry name" value="MEF2-like_N"/>
</dbReference>
<reference evidence="9" key="1">
    <citation type="submission" date="2019-06" db="EMBL/GenBank/DDBJ databases">
        <authorList>
            <consortium name="Wellcome Sanger Institute Data Sharing"/>
        </authorList>
    </citation>
    <scope>NUCLEOTIDE SEQUENCE [LARGE SCALE GENOMIC DNA]</scope>
</reference>
<keyword evidence="6" id="KW-0539">Nucleus</keyword>
<keyword evidence="10" id="KW-1185">Reference proteome</keyword>
<dbReference type="RefSeq" id="XP_030002530.1">
    <property type="nucleotide sequence ID" value="XM_030146670.1"/>
</dbReference>
<dbReference type="CDD" id="cd00265">
    <property type="entry name" value="MADS_MEF2_like"/>
    <property type="match status" value="1"/>
</dbReference>
<keyword evidence="3" id="KW-0238">DNA-binding</keyword>
<dbReference type="GO" id="GO:0042826">
    <property type="term" value="F:histone deacetylase binding"/>
    <property type="evidence" value="ECO:0007669"/>
    <property type="project" value="TreeGrafter"/>
</dbReference>
<dbReference type="PRINTS" id="PR00404">
    <property type="entry name" value="MADSDOMAIN"/>
</dbReference>
<dbReference type="GeneID" id="115427930"/>
<evidence type="ECO:0000313" key="9">
    <source>
        <dbReference type="Ensembl" id="ENSSORP00005012697.1"/>
    </source>
</evidence>
<dbReference type="GO" id="GO:0005634">
    <property type="term" value="C:nucleus"/>
    <property type="evidence" value="ECO:0007669"/>
    <property type="project" value="UniProtKB-SubCell"/>
</dbReference>
<dbReference type="SMART" id="SM00432">
    <property type="entry name" value="MADS"/>
    <property type="match status" value="1"/>
</dbReference>
<dbReference type="Gene3D" id="3.40.1810.10">
    <property type="entry name" value="Transcription factor, MADS-box"/>
    <property type="match status" value="1"/>
</dbReference>
<feature type="region of interest" description="Disordered" evidence="7">
    <location>
        <begin position="92"/>
        <end position="118"/>
    </location>
</feature>
<dbReference type="GO" id="GO:0046983">
    <property type="term" value="F:protein dimerization activity"/>
    <property type="evidence" value="ECO:0007669"/>
    <property type="project" value="InterPro"/>
</dbReference>
<dbReference type="GO" id="GO:0000981">
    <property type="term" value="F:DNA-binding transcription factor activity, RNA polymerase II-specific"/>
    <property type="evidence" value="ECO:0007669"/>
    <property type="project" value="TreeGrafter"/>
</dbReference>
<feature type="domain" description="MADS-box" evidence="8">
    <location>
        <begin position="1"/>
        <end position="61"/>
    </location>
</feature>
<dbReference type="InterPro" id="IPR036879">
    <property type="entry name" value="TF_MADSbox_sf"/>
</dbReference>
<accession>A0A672Z882</accession>
<feature type="region of interest" description="Disordered" evidence="7">
    <location>
        <begin position="188"/>
        <end position="265"/>
    </location>
</feature>
<comment type="subcellular location">
    <subcellularLocation>
        <location evidence="1">Nucleus</location>
    </subcellularLocation>
</comment>
<evidence type="ECO:0000256" key="5">
    <source>
        <dbReference type="ARBA" id="ARBA00023163"/>
    </source>
</evidence>
<dbReference type="GO" id="GO:0007507">
    <property type="term" value="P:heart development"/>
    <property type="evidence" value="ECO:0007669"/>
    <property type="project" value="TreeGrafter"/>
</dbReference>
<evidence type="ECO:0000256" key="7">
    <source>
        <dbReference type="SAM" id="MobiDB-lite"/>
    </source>
</evidence>